<protein>
    <submittedName>
        <fullName evidence="7">D-3-phosphoglycerate dehydrogenase</fullName>
        <ecNumber evidence="7">1.1.1.95</ecNumber>
    </submittedName>
</protein>
<evidence type="ECO:0000313" key="7">
    <source>
        <dbReference type="EMBL" id="SJN12601.1"/>
    </source>
</evidence>
<dbReference type="EMBL" id="FUKM01000033">
    <property type="protein sequence ID" value="SJN12601.1"/>
    <property type="molecule type" value="Genomic_DNA"/>
</dbReference>
<dbReference type="Pfam" id="PF00389">
    <property type="entry name" value="2-Hacid_dh"/>
    <property type="match status" value="1"/>
</dbReference>
<dbReference type="AlphaFoldDB" id="A0A1R4HYB8"/>
<keyword evidence="2 4" id="KW-0560">Oxidoreductase</keyword>
<dbReference type="Gene3D" id="3.40.50.720">
    <property type="entry name" value="NAD(P)-binding Rossmann-like Domain"/>
    <property type="match status" value="2"/>
</dbReference>
<evidence type="ECO:0000256" key="3">
    <source>
        <dbReference type="ARBA" id="ARBA00023027"/>
    </source>
</evidence>
<keyword evidence="3" id="KW-0520">NAD</keyword>
<dbReference type="InterPro" id="IPR006139">
    <property type="entry name" value="D-isomer_2_OHA_DH_cat_dom"/>
</dbReference>
<dbReference type="InterPro" id="IPR050418">
    <property type="entry name" value="D-iso_2-hydroxyacid_DH_PdxB"/>
</dbReference>
<dbReference type="PANTHER" id="PTHR43761">
    <property type="entry name" value="D-ISOMER SPECIFIC 2-HYDROXYACID DEHYDROGENASE FAMILY PROTEIN (AFU_ORTHOLOGUE AFUA_1G13630)"/>
    <property type="match status" value="1"/>
</dbReference>
<sequence length="323" mass="33597">MSYTILVTAPRLADEGREVLEQAGCRLLFIPKGEEDSLGEIMASQPIDAVIARTLTLNKATIASCQGLRAISRHGVGHDAVDIQAAAELGIPVTVVGDTNAQSVAELAIGLMITVARNVSDLGQRVSTGEWPRQTPGLQLSGRVLGLVGCGTIARHVARMANAIGMRVIAYDPALETMPEGISKAANLDDLLTSSDVLSLHCPLLPSTQNLIDAAALAKLHSGAIVINTARGGLIDENALADAIMAGHLKGAGLDTLNIEPPPENHPLLRLPQVVLTPHVGGNSDAALAMTARAAAENALALLSGHPPAHGRIVNEHLLEITQ</sequence>
<dbReference type="Pfam" id="PF02826">
    <property type="entry name" value="2-Hacid_dh_C"/>
    <property type="match status" value="1"/>
</dbReference>
<evidence type="ECO:0000259" key="6">
    <source>
        <dbReference type="Pfam" id="PF02826"/>
    </source>
</evidence>
<dbReference type="PROSITE" id="PS00670">
    <property type="entry name" value="D_2_HYDROXYACID_DH_2"/>
    <property type="match status" value="1"/>
</dbReference>
<dbReference type="GO" id="GO:0051287">
    <property type="term" value="F:NAD binding"/>
    <property type="evidence" value="ECO:0007669"/>
    <property type="project" value="InterPro"/>
</dbReference>
<dbReference type="InterPro" id="IPR029753">
    <property type="entry name" value="D-isomer_DH_CS"/>
</dbReference>
<evidence type="ECO:0000256" key="1">
    <source>
        <dbReference type="ARBA" id="ARBA00005854"/>
    </source>
</evidence>
<comment type="similarity">
    <text evidence="1 4">Belongs to the D-isomer specific 2-hydroxyacid dehydrogenase family.</text>
</comment>
<dbReference type="RefSeq" id="WP_087108053.1">
    <property type="nucleotide sequence ID" value="NZ_FUKM01000033.1"/>
</dbReference>
<evidence type="ECO:0000259" key="5">
    <source>
        <dbReference type="Pfam" id="PF00389"/>
    </source>
</evidence>
<dbReference type="EC" id="1.1.1.95" evidence="7"/>
<dbReference type="Proteomes" id="UP000196331">
    <property type="component" value="Unassembled WGS sequence"/>
</dbReference>
<evidence type="ECO:0000313" key="8">
    <source>
        <dbReference type="Proteomes" id="UP000196331"/>
    </source>
</evidence>
<dbReference type="OrthoDB" id="9805416at2"/>
<feature type="domain" description="D-isomer specific 2-hydroxyacid dehydrogenase catalytic" evidence="5">
    <location>
        <begin position="7"/>
        <end position="310"/>
    </location>
</feature>
<dbReference type="SUPFAM" id="SSF51735">
    <property type="entry name" value="NAD(P)-binding Rossmann-fold domains"/>
    <property type="match status" value="1"/>
</dbReference>
<dbReference type="PANTHER" id="PTHR43761:SF1">
    <property type="entry name" value="D-ISOMER SPECIFIC 2-HYDROXYACID DEHYDROGENASE CATALYTIC DOMAIN-CONTAINING PROTEIN-RELATED"/>
    <property type="match status" value="1"/>
</dbReference>
<feature type="domain" description="D-isomer specific 2-hydroxyacid dehydrogenase NAD-binding" evidence="6">
    <location>
        <begin position="109"/>
        <end position="281"/>
    </location>
</feature>
<dbReference type="GO" id="GO:0004617">
    <property type="term" value="F:phosphoglycerate dehydrogenase activity"/>
    <property type="evidence" value="ECO:0007669"/>
    <property type="project" value="UniProtKB-EC"/>
</dbReference>
<proteinExistence type="inferred from homology"/>
<dbReference type="FunFam" id="3.40.50.720:FF:000203">
    <property type="entry name" value="D-3-phosphoglycerate dehydrogenase (SerA)"/>
    <property type="match status" value="1"/>
</dbReference>
<name>A0A1R4HYB8_9GAMM</name>
<comment type="caution">
    <text evidence="7">The sequence shown here is derived from an EMBL/GenBank/DDBJ whole genome shotgun (WGS) entry which is preliminary data.</text>
</comment>
<accession>A0A1R4HYB8</accession>
<evidence type="ECO:0000256" key="4">
    <source>
        <dbReference type="RuleBase" id="RU003719"/>
    </source>
</evidence>
<dbReference type="PROSITE" id="PS00671">
    <property type="entry name" value="D_2_HYDROXYACID_DH_3"/>
    <property type="match status" value="1"/>
</dbReference>
<dbReference type="CDD" id="cd12173">
    <property type="entry name" value="PGDH_4"/>
    <property type="match status" value="1"/>
</dbReference>
<dbReference type="InterPro" id="IPR006140">
    <property type="entry name" value="D-isomer_DH_NAD-bd"/>
</dbReference>
<reference evidence="7 8" key="1">
    <citation type="submission" date="2017-02" db="EMBL/GenBank/DDBJ databases">
        <authorList>
            <person name="Dridi B."/>
        </authorList>
    </citation>
    <scope>NUCLEOTIDE SEQUENCE [LARGE SCALE GENOMIC DNA]</scope>
    <source>
        <strain evidence="7 8">JB380</strain>
    </source>
</reference>
<dbReference type="InterPro" id="IPR036291">
    <property type="entry name" value="NAD(P)-bd_dom_sf"/>
</dbReference>
<gene>
    <name evidence="7" type="ORF">CZ787_08445</name>
</gene>
<dbReference type="SUPFAM" id="SSF52283">
    <property type="entry name" value="Formate/glycerate dehydrogenase catalytic domain-like"/>
    <property type="match status" value="1"/>
</dbReference>
<organism evidence="7 8">
    <name type="scientific">Halomonas citrativorans</name>
    <dbReference type="NCBI Taxonomy" id="2742612"/>
    <lineage>
        <taxon>Bacteria</taxon>
        <taxon>Pseudomonadati</taxon>
        <taxon>Pseudomonadota</taxon>
        <taxon>Gammaproteobacteria</taxon>
        <taxon>Oceanospirillales</taxon>
        <taxon>Halomonadaceae</taxon>
        <taxon>Halomonas</taxon>
    </lineage>
</organism>
<evidence type="ECO:0000256" key="2">
    <source>
        <dbReference type="ARBA" id="ARBA00023002"/>
    </source>
</evidence>